<comment type="similarity">
    <text evidence="1">Belongs to the asparaginase 1 family.</text>
</comment>
<dbReference type="PRINTS" id="PR00139">
    <property type="entry name" value="ASNGLNASE"/>
</dbReference>
<dbReference type="PROSITE" id="PS51732">
    <property type="entry name" value="ASN_GLN_ASE_3"/>
    <property type="match status" value="1"/>
</dbReference>
<dbReference type="eggNOG" id="COG0252">
    <property type="taxonomic scope" value="Bacteria"/>
</dbReference>
<dbReference type="GO" id="GO:0006528">
    <property type="term" value="P:asparagine metabolic process"/>
    <property type="evidence" value="ECO:0007669"/>
    <property type="project" value="InterPro"/>
</dbReference>
<keyword evidence="12" id="KW-1185">Reference proteome</keyword>
<dbReference type="InterPro" id="IPR027475">
    <property type="entry name" value="Asparaginase/glutaminase_AS2"/>
</dbReference>
<dbReference type="RefSeq" id="WP_015399878.1">
    <property type="nucleotide sequence ID" value="NC_020302.1"/>
</dbReference>
<dbReference type="InterPro" id="IPR040919">
    <property type="entry name" value="Asparaginase_C"/>
</dbReference>
<evidence type="ECO:0000256" key="5">
    <source>
        <dbReference type="PIRSR" id="PIRSR001220-1"/>
    </source>
</evidence>
<dbReference type="PANTHER" id="PTHR11707:SF28">
    <property type="entry name" value="60 KDA LYSOPHOSPHOLIPASE"/>
    <property type="match status" value="1"/>
</dbReference>
<feature type="active site" evidence="7">
    <location>
        <position position="12"/>
    </location>
</feature>
<accession>M1NVE1</accession>
<evidence type="ECO:0000256" key="8">
    <source>
        <dbReference type="PROSITE-ProRule" id="PRU10100"/>
    </source>
</evidence>
<dbReference type="InterPro" id="IPR036152">
    <property type="entry name" value="Asp/glu_Ase-like_sf"/>
</dbReference>
<dbReference type="KEGG" id="chn:A605_02205"/>
<evidence type="ECO:0000256" key="7">
    <source>
        <dbReference type="PROSITE-ProRule" id="PRU10099"/>
    </source>
</evidence>
<feature type="domain" description="L-asparaginase N-terminal" evidence="9">
    <location>
        <begin position="3"/>
        <end position="193"/>
    </location>
</feature>
<sequence length="329" mass="33648">MAHVVVLATGGTIASTADASGGSVATRTIDSLLGGGRTGDATDATDVTVEGRDVLHTNSFLLTHRDLRAIAEAVVEENARGDVDGIVVTHGTDTLEETAFLVDLLHHGDKPVVFTGAQRAADDPAPDGPGNLRQAIAAAASPDTRGLGVLVGFAGYLYPARGTRKAHTINSAAFRHTDGGAIGSTTGDRVNIWAAPRRGPRQPPVTIRFDTTRVDVVVSHPGADAALAEAAVDAGAVGVILAGTGTGNANRALLEWARRAVAQGVSVGLSTRVAEGPVTPVYGNGGGHDLVAAGVVPYGSLPLPQARILASYLLSTDRFPTDELVLPYI</sequence>
<dbReference type="OrthoDB" id="9788068at2"/>
<dbReference type="PATRIC" id="fig|1121362.3.peg.438"/>
<organism evidence="11 12">
    <name type="scientific">Corynebacterium halotolerans YIM 70093 = DSM 44683</name>
    <dbReference type="NCBI Taxonomy" id="1121362"/>
    <lineage>
        <taxon>Bacteria</taxon>
        <taxon>Bacillati</taxon>
        <taxon>Actinomycetota</taxon>
        <taxon>Actinomycetes</taxon>
        <taxon>Mycobacteriales</taxon>
        <taxon>Corynebacteriaceae</taxon>
        <taxon>Corynebacterium</taxon>
    </lineage>
</organism>
<name>M1NVE1_9CORY</name>
<dbReference type="STRING" id="1121362.A605_02205"/>
<dbReference type="SUPFAM" id="SSF53774">
    <property type="entry name" value="Glutaminase/Asparaginase"/>
    <property type="match status" value="1"/>
</dbReference>
<feature type="binding site" evidence="6">
    <location>
        <begin position="92"/>
        <end position="93"/>
    </location>
    <ligand>
        <name>substrate</name>
    </ligand>
</feature>
<dbReference type="PANTHER" id="PTHR11707">
    <property type="entry name" value="L-ASPARAGINASE"/>
    <property type="match status" value="1"/>
</dbReference>
<dbReference type="Gene3D" id="3.40.50.40">
    <property type="match status" value="1"/>
</dbReference>
<evidence type="ECO:0000313" key="12">
    <source>
        <dbReference type="Proteomes" id="UP000011723"/>
    </source>
</evidence>
<evidence type="ECO:0000256" key="6">
    <source>
        <dbReference type="PIRSR" id="PIRSR001220-2"/>
    </source>
</evidence>
<evidence type="ECO:0000259" key="9">
    <source>
        <dbReference type="Pfam" id="PF00710"/>
    </source>
</evidence>
<evidence type="ECO:0000256" key="2">
    <source>
        <dbReference type="ARBA" id="ARBA00012920"/>
    </source>
</evidence>
<gene>
    <name evidence="11" type="ORF">A605_02205</name>
</gene>
<dbReference type="Pfam" id="PF17763">
    <property type="entry name" value="Asparaginase_C"/>
    <property type="match status" value="1"/>
</dbReference>
<dbReference type="InterPro" id="IPR027474">
    <property type="entry name" value="L-asparaginase_N"/>
</dbReference>
<dbReference type="InterPro" id="IPR020827">
    <property type="entry name" value="Asparaginase/glutaminase_AS1"/>
</dbReference>
<feature type="active site" evidence="8">
    <location>
        <position position="92"/>
    </location>
</feature>
<dbReference type="PROSITE" id="PS00144">
    <property type="entry name" value="ASN_GLN_ASE_1"/>
    <property type="match status" value="1"/>
</dbReference>
<dbReference type="PIRSF" id="PIRSF500176">
    <property type="entry name" value="L_ASNase"/>
    <property type="match status" value="1"/>
</dbReference>
<evidence type="ECO:0000256" key="1">
    <source>
        <dbReference type="ARBA" id="ARBA00010518"/>
    </source>
</evidence>
<dbReference type="PROSITE" id="PS00917">
    <property type="entry name" value="ASN_GLN_ASE_2"/>
    <property type="match status" value="1"/>
</dbReference>
<protein>
    <recommendedName>
        <fullName evidence="2">asparaginase</fullName>
        <ecNumber evidence="2">3.5.1.1</ecNumber>
    </recommendedName>
</protein>
<feature type="active site" description="O-isoaspartyl threonine intermediate" evidence="5">
    <location>
        <position position="12"/>
    </location>
</feature>
<dbReference type="InterPro" id="IPR006034">
    <property type="entry name" value="Asparaginase/glutaminase-like"/>
</dbReference>
<dbReference type="InterPro" id="IPR037152">
    <property type="entry name" value="L-asparaginase_N_sf"/>
</dbReference>
<dbReference type="InterPro" id="IPR004550">
    <property type="entry name" value="AsnASE_II"/>
</dbReference>
<dbReference type="PIRSF" id="PIRSF001220">
    <property type="entry name" value="L-ASNase_gatD"/>
    <property type="match status" value="1"/>
</dbReference>
<dbReference type="EC" id="3.5.1.1" evidence="2"/>
<dbReference type="Gene3D" id="3.40.50.1170">
    <property type="entry name" value="L-asparaginase, N-terminal domain"/>
    <property type="match status" value="1"/>
</dbReference>
<dbReference type="GO" id="GO:0004067">
    <property type="term" value="F:asparaginase activity"/>
    <property type="evidence" value="ECO:0007669"/>
    <property type="project" value="UniProtKB-UniRule"/>
</dbReference>
<evidence type="ECO:0000256" key="4">
    <source>
        <dbReference type="ARBA" id="ARBA00049366"/>
    </source>
</evidence>
<dbReference type="EMBL" id="CP003697">
    <property type="protein sequence ID" value="AGF71455.1"/>
    <property type="molecule type" value="Genomic_DNA"/>
</dbReference>
<evidence type="ECO:0000313" key="11">
    <source>
        <dbReference type="EMBL" id="AGF71455.1"/>
    </source>
</evidence>
<reference evidence="11 12" key="1">
    <citation type="journal article" date="2012" name="Stand. Genomic Sci.">
        <title>Genome sequence of the halotolerant bacterium Corynebacterium halotolerans type strain YIM 70093(T) (= DSM 44683(T)).</title>
        <authorList>
            <person name="Ruckert C."/>
            <person name="Albersmeier A."/>
            <person name="Al-Dilaimi A."/>
            <person name="Niehaus K."/>
            <person name="Szczepanowski R."/>
            <person name="Kalinowski J."/>
        </authorList>
    </citation>
    <scope>NUCLEOTIDE SEQUENCE [LARGE SCALE GENOMIC DNA]</scope>
    <source>
        <strain evidence="11">YIM 70093</strain>
    </source>
</reference>
<feature type="binding site" evidence="6">
    <location>
        <position position="59"/>
    </location>
    <ligand>
        <name>substrate</name>
    </ligand>
</feature>
<dbReference type="SMART" id="SM00870">
    <property type="entry name" value="Asparaginase"/>
    <property type="match status" value="1"/>
</dbReference>
<feature type="domain" description="Asparaginase/glutaminase C-terminal" evidence="10">
    <location>
        <begin position="213"/>
        <end position="317"/>
    </location>
</feature>
<keyword evidence="3" id="KW-0378">Hydrolase</keyword>
<dbReference type="InterPro" id="IPR027473">
    <property type="entry name" value="L-asparaginase_C"/>
</dbReference>
<dbReference type="HOGENOM" id="CLU_019134_1_0_11"/>
<proteinExistence type="inferred from homology"/>
<evidence type="ECO:0000259" key="10">
    <source>
        <dbReference type="Pfam" id="PF17763"/>
    </source>
</evidence>
<dbReference type="AlphaFoldDB" id="M1NVE1"/>
<dbReference type="SFLD" id="SFLDS00057">
    <property type="entry name" value="Glutaminase/Asparaginase"/>
    <property type="match status" value="1"/>
</dbReference>
<dbReference type="Pfam" id="PF00710">
    <property type="entry name" value="Asparaginase"/>
    <property type="match status" value="1"/>
</dbReference>
<evidence type="ECO:0000256" key="3">
    <source>
        <dbReference type="ARBA" id="ARBA00022801"/>
    </source>
</evidence>
<comment type="catalytic activity">
    <reaction evidence="4">
        <text>L-asparagine + H2O = L-aspartate + NH4(+)</text>
        <dbReference type="Rhea" id="RHEA:21016"/>
        <dbReference type="ChEBI" id="CHEBI:15377"/>
        <dbReference type="ChEBI" id="CHEBI:28938"/>
        <dbReference type="ChEBI" id="CHEBI:29991"/>
        <dbReference type="ChEBI" id="CHEBI:58048"/>
        <dbReference type="EC" id="3.5.1.1"/>
    </reaction>
</comment>
<dbReference type="CDD" id="cd08964">
    <property type="entry name" value="L-asparaginase_II"/>
    <property type="match status" value="1"/>
</dbReference>
<dbReference type="Proteomes" id="UP000011723">
    <property type="component" value="Chromosome"/>
</dbReference>